<dbReference type="Gene3D" id="6.10.140.140">
    <property type="match status" value="1"/>
</dbReference>
<dbReference type="PANTHER" id="PTHR23232:SF158">
    <property type="entry name" value="KRAB DOMAIN-CONTAINING PROTEIN 5"/>
    <property type="match status" value="1"/>
</dbReference>
<dbReference type="Pfam" id="PF01352">
    <property type="entry name" value="KRAB"/>
    <property type="match status" value="1"/>
</dbReference>
<dbReference type="RefSeq" id="XP_025717065.1">
    <property type="nucleotide sequence ID" value="XM_025861280.1"/>
</dbReference>
<protein>
    <submittedName>
        <fullName evidence="3">Zinc finger protein 564-like</fullName>
    </submittedName>
</protein>
<gene>
    <name evidence="3" type="primary">LOC112815355</name>
</gene>
<dbReference type="SUPFAM" id="SSF109640">
    <property type="entry name" value="KRAB domain (Kruppel-associated box)"/>
    <property type="match status" value="1"/>
</dbReference>
<dbReference type="GO" id="GO:0006355">
    <property type="term" value="P:regulation of DNA-templated transcription"/>
    <property type="evidence" value="ECO:0007669"/>
    <property type="project" value="InterPro"/>
</dbReference>
<keyword evidence="2" id="KW-1185">Reference proteome</keyword>
<evidence type="ECO:0000259" key="1">
    <source>
        <dbReference type="PROSITE" id="PS50805"/>
    </source>
</evidence>
<reference evidence="3" key="2">
    <citation type="submission" date="2025-08" db="UniProtKB">
        <authorList>
            <consortium name="RefSeq"/>
        </authorList>
    </citation>
    <scope>IDENTIFICATION</scope>
    <source>
        <tissue evidence="3">Blood</tissue>
    </source>
</reference>
<sequence>MDSVVFEDVAVDFTPEEWALLDRGQRRLYRDVMLETCRNLASLGENWKCPGIEHQHKNKGTYMRCHAVEMPSENNGSNQCGETNQISNFIVHKRLSTGVKSCEYIKFEKAIMDTTSLKSPITSSQHGQKPHQ</sequence>
<dbReference type="PANTHER" id="PTHR23232">
    <property type="entry name" value="KRAB DOMAIN C2H2 ZINC FINGER"/>
    <property type="match status" value="1"/>
</dbReference>
<evidence type="ECO:0000313" key="2">
    <source>
        <dbReference type="Proteomes" id="UP000286641"/>
    </source>
</evidence>
<dbReference type="InterPro" id="IPR001909">
    <property type="entry name" value="KRAB"/>
</dbReference>
<proteinExistence type="predicted"/>
<name>A0A3Q7NA09_CALUR</name>
<dbReference type="AlphaFoldDB" id="A0A3Q7NA09"/>
<reference key="1">
    <citation type="submission" date="2019-01" db="UniProtKB">
        <authorList>
            <consortium name="RefSeq"/>
        </authorList>
    </citation>
    <scope>IDENTIFICATION</scope>
</reference>
<feature type="domain" description="KRAB" evidence="1">
    <location>
        <begin position="4"/>
        <end position="96"/>
    </location>
</feature>
<dbReference type="Proteomes" id="UP000286641">
    <property type="component" value="Unplaced"/>
</dbReference>
<accession>A0A3Q7NA09</accession>
<dbReference type="InterPro" id="IPR036051">
    <property type="entry name" value="KRAB_dom_sf"/>
</dbReference>
<dbReference type="SMART" id="SM00349">
    <property type="entry name" value="KRAB"/>
    <property type="match status" value="1"/>
</dbReference>
<evidence type="ECO:0000313" key="3">
    <source>
        <dbReference type="RefSeq" id="XP_025717065.1"/>
    </source>
</evidence>
<dbReference type="PROSITE" id="PS50805">
    <property type="entry name" value="KRAB"/>
    <property type="match status" value="1"/>
</dbReference>
<dbReference type="InParanoid" id="A0A3Q7NA09"/>
<dbReference type="CDD" id="cd07765">
    <property type="entry name" value="KRAB_A-box"/>
    <property type="match status" value="1"/>
</dbReference>
<organism evidence="2 3">
    <name type="scientific">Callorhinus ursinus</name>
    <name type="common">Northern fur seal</name>
    <dbReference type="NCBI Taxonomy" id="34884"/>
    <lineage>
        <taxon>Eukaryota</taxon>
        <taxon>Metazoa</taxon>
        <taxon>Chordata</taxon>
        <taxon>Craniata</taxon>
        <taxon>Vertebrata</taxon>
        <taxon>Euteleostomi</taxon>
        <taxon>Mammalia</taxon>
        <taxon>Eutheria</taxon>
        <taxon>Laurasiatheria</taxon>
        <taxon>Carnivora</taxon>
        <taxon>Caniformia</taxon>
        <taxon>Pinnipedia</taxon>
        <taxon>Otariidae</taxon>
        <taxon>Callorhinus</taxon>
    </lineage>
</organism>
<dbReference type="InterPro" id="IPR050169">
    <property type="entry name" value="Krueppel_C2H2_ZnF"/>
</dbReference>